<dbReference type="Proteomes" id="UP000790787">
    <property type="component" value="Chromosome 6"/>
</dbReference>
<proteinExistence type="predicted"/>
<dbReference type="AlphaFoldDB" id="A0A1S4DQN1"/>
<sequence>MARGYDEVHGGFGFGARNEGGTSLLEFAKAFDLVLANMGFQKREDHLVTFRSRVAKAQIDYLLLRRGDKGLCTDCKVIPSECLSMQHRLLVMDLEVKGVGKKRAVYGQPKIKWGTLTKGKAQELREKLLAMRAQRSSGDASSMWTMTTNCIRKAVREVLGVSKGYSGGRGLVVE</sequence>
<reference evidence="2" key="2">
    <citation type="submission" date="2025-08" db="UniProtKB">
        <authorList>
            <consortium name="RefSeq"/>
        </authorList>
    </citation>
    <scope>IDENTIFICATION</scope>
    <source>
        <tissue evidence="2">Leaf</tissue>
    </source>
</reference>
<name>A0A1S4DQN1_TOBAC</name>
<dbReference type="InterPro" id="IPR027124">
    <property type="entry name" value="Swc5/CFDP1/2"/>
</dbReference>
<organism evidence="1 2">
    <name type="scientific">Nicotiana tabacum</name>
    <name type="common">Common tobacco</name>
    <dbReference type="NCBI Taxonomy" id="4097"/>
    <lineage>
        <taxon>Eukaryota</taxon>
        <taxon>Viridiplantae</taxon>
        <taxon>Streptophyta</taxon>
        <taxon>Embryophyta</taxon>
        <taxon>Tracheophyta</taxon>
        <taxon>Spermatophyta</taxon>
        <taxon>Magnoliopsida</taxon>
        <taxon>eudicotyledons</taxon>
        <taxon>Gunneridae</taxon>
        <taxon>Pentapetalae</taxon>
        <taxon>asterids</taxon>
        <taxon>lamiids</taxon>
        <taxon>Solanales</taxon>
        <taxon>Solanaceae</taxon>
        <taxon>Nicotianoideae</taxon>
        <taxon>Nicotianeae</taxon>
        <taxon>Nicotiana</taxon>
    </lineage>
</organism>
<evidence type="ECO:0000313" key="2">
    <source>
        <dbReference type="RefSeq" id="XP_016515439.1"/>
    </source>
</evidence>
<dbReference type="InterPro" id="IPR036691">
    <property type="entry name" value="Endo/exonu/phosph_ase_sf"/>
</dbReference>
<dbReference type="GeneID" id="107832146"/>
<keyword evidence="1" id="KW-1185">Reference proteome</keyword>
<dbReference type="OrthoDB" id="1216915at2759"/>
<dbReference type="PANTHER" id="PTHR23227">
    <property type="entry name" value="BUCENTAUR RELATED"/>
    <property type="match status" value="1"/>
</dbReference>
<gene>
    <name evidence="2" type="primary">LOC107832146</name>
</gene>
<dbReference type="STRING" id="4097.A0A1S4DQN1"/>
<evidence type="ECO:0000313" key="1">
    <source>
        <dbReference type="Proteomes" id="UP000790787"/>
    </source>
</evidence>
<dbReference type="KEGG" id="nta:107832146"/>
<dbReference type="RefSeq" id="XP_016515439.1">
    <property type="nucleotide sequence ID" value="XM_016659953.1"/>
</dbReference>
<reference evidence="1" key="1">
    <citation type="journal article" date="2014" name="Nat. Commun.">
        <title>The tobacco genome sequence and its comparison with those of tomato and potato.</title>
        <authorList>
            <person name="Sierro N."/>
            <person name="Battey J.N."/>
            <person name="Ouadi S."/>
            <person name="Bakaher N."/>
            <person name="Bovet L."/>
            <person name="Willig A."/>
            <person name="Goepfert S."/>
            <person name="Peitsch M.C."/>
            <person name="Ivanov N.V."/>
        </authorList>
    </citation>
    <scope>NUCLEOTIDE SEQUENCE [LARGE SCALE GENOMIC DNA]</scope>
</reference>
<protein>
    <submittedName>
        <fullName evidence="2">Craniofacial development protein 2-like</fullName>
    </submittedName>
    <submittedName>
        <fullName evidence="2">Uncharacterized protein LOC107832146</fullName>
    </submittedName>
</protein>
<dbReference type="Gene3D" id="3.60.10.10">
    <property type="entry name" value="Endonuclease/exonuclease/phosphatase"/>
    <property type="match status" value="1"/>
</dbReference>
<dbReference type="PaxDb" id="4097-A0A1S4DQN1"/>
<accession>A0A1S4DQN1</accession>
<dbReference type="PANTHER" id="PTHR23227:SF67">
    <property type="entry name" value="CRANIOFACIAL DEVELOPMENT PROTEIN 2-LIKE"/>
    <property type="match status" value="1"/>
</dbReference>